<feature type="transmembrane region" description="Helical" evidence="6">
    <location>
        <begin position="259"/>
        <end position="282"/>
    </location>
</feature>
<accession>A0A383XQU0</accession>
<feature type="transmembrane region" description="Helical" evidence="6">
    <location>
        <begin position="181"/>
        <end position="203"/>
    </location>
</feature>
<evidence type="ECO:0000313" key="7">
    <source>
        <dbReference type="EMBL" id="PWN54994.1"/>
    </source>
</evidence>
<dbReference type="Pfam" id="PF00209">
    <property type="entry name" value="SNF"/>
    <property type="match status" value="1"/>
</dbReference>
<feature type="transmembrane region" description="Helical" evidence="6">
    <location>
        <begin position="438"/>
        <end position="459"/>
    </location>
</feature>
<comment type="subcellular location">
    <subcellularLocation>
        <location evidence="1">Membrane</location>
        <topology evidence="1">Multi-pass membrane protein</topology>
    </subcellularLocation>
</comment>
<dbReference type="NCBIfam" id="NF037979">
    <property type="entry name" value="Na_transp"/>
    <property type="match status" value="1"/>
</dbReference>
<keyword evidence="3 6" id="KW-0812">Transmembrane</keyword>
<dbReference type="AlphaFoldDB" id="A0A383XQU0"/>
<evidence type="ECO:0000256" key="1">
    <source>
        <dbReference type="ARBA" id="ARBA00004141"/>
    </source>
</evidence>
<dbReference type="PANTHER" id="PTHR42948:SF1">
    <property type="entry name" value="TRANSPORTER"/>
    <property type="match status" value="1"/>
</dbReference>
<organism evidence="7 8">
    <name type="scientific">Abyssibacter profundi</name>
    <dbReference type="NCBI Taxonomy" id="2182787"/>
    <lineage>
        <taxon>Bacteria</taxon>
        <taxon>Pseudomonadati</taxon>
        <taxon>Pseudomonadota</taxon>
        <taxon>Gammaproteobacteria</taxon>
        <taxon>Chromatiales</taxon>
        <taxon>Oceanococcaceae</taxon>
        <taxon>Abyssibacter</taxon>
    </lineage>
</organism>
<reference evidence="7 8" key="1">
    <citation type="submission" date="2018-05" db="EMBL/GenBank/DDBJ databases">
        <title>Abyssibacter profundi OUC007T gen. nov., sp. nov, a marine bacterium isolated from seawater of the Mariana Trench.</title>
        <authorList>
            <person name="Zhou S."/>
        </authorList>
    </citation>
    <scope>NUCLEOTIDE SEQUENCE [LARGE SCALE GENOMIC DNA]</scope>
    <source>
        <strain evidence="7 8">OUC007</strain>
    </source>
</reference>
<evidence type="ECO:0000256" key="6">
    <source>
        <dbReference type="SAM" id="Phobius"/>
    </source>
</evidence>
<evidence type="ECO:0000256" key="2">
    <source>
        <dbReference type="ARBA" id="ARBA00022448"/>
    </source>
</evidence>
<feature type="transmembrane region" description="Helical" evidence="6">
    <location>
        <begin position="345"/>
        <end position="370"/>
    </location>
</feature>
<dbReference type="InterPro" id="IPR000175">
    <property type="entry name" value="Na/ntran_symport"/>
</dbReference>
<dbReference type="GO" id="GO:0016020">
    <property type="term" value="C:membrane"/>
    <property type="evidence" value="ECO:0007669"/>
    <property type="project" value="UniProtKB-SubCell"/>
</dbReference>
<feature type="transmembrane region" description="Helical" evidence="6">
    <location>
        <begin position="43"/>
        <end position="63"/>
    </location>
</feature>
<evidence type="ECO:0000256" key="4">
    <source>
        <dbReference type="ARBA" id="ARBA00022989"/>
    </source>
</evidence>
<dbReference type="OrthoDB" id="9762833at2"/>
<keyword evidence="5 6" id="KW-0472">Membrane</keyword>
<evidence type="ECO:0000256" key="5">
    <source>
        <dbReference type="ARBA" id="ARBA00023136"/>
    </source>
</evidence>
<evidence type="ECO:0000256" key="3">
    <source>
        <dbReference type="ARBA" id="ARBA00022692"/>
    </source>
</evidence>
<dbReference type="InterPro" id="IPR047218">
    <property type="entry name" value="YocR/YhdH-like"/>
</dbReference>
<name>A0A383XQU0_9GAMM</name>
<keyword evidence="8" id="KW-1185">Reference proteome</keyword>
<sequence>MPLRSSPYGYWSSPGRFVLAALGIVVGLGNLWRLPSLVAEYGGSAYLVIYIVSLCAMAAPLLLNEWVLGRWMRSNMVWGLRHLSREGHVGRGWQLLGWSALIAAALVLSYYAVIAGWTLAYAIRAGAGTFSAIDAEAARQQFLALAGDPERSLAWHTIFMVFVTLVVAHGPKFGLQRSTTLLVPVAFVLAIGLLLYAAGTGYLGEAAGLLLGFRPMELGLTGVLSAISQSFYTLSLGAGVMLAYGVFLPDNTPLLRSAAAVLIGDLLFMLVGGTALFAVVLATGEAPRSGVPLLFQQVPQAFGAQGAMPTLALYVMLALLTLTSAVGLLEPIVLRMMERFGLSRVFSATASGMLIWLFGLLTILSFNVLAELAPGGRTLAEWLLDLTGRLLVPLTTLGLCVYVGRLLPRTLVAELWGTEPSNRVFQAWYWMMRYPARIGIIIVLIDALGVGQRLVQLWAEP</sequence>
<dbReference type="SUPFAM" id="SSF161070">
    <property type="entry name" value="SNF-like"/>
    <property type="match status" value="1"/>
</dbReference>
<proteinExistence type="predicted"/>
<protein>
    <submittedName>
        <fullName evidence="7">Sodium-dependent transporter</fullName>
    </submittedName>
</protein>
<dbReference type="RefSeq" id="WP_109721284.1">
    <property type="nucleotide sequence ID" value="NZ_QEQK01000015.1"/>
</dbReference>
<dbReference type="InterPro" id="IPR037272">
    <property type="entry name" value="SNS_sf"/>
</dbReference>
<comment type="caution">
    <text evidence="7">The sequence shown here is derived from an EMBL/GenBank/DDBJ whole genome shotgun (WGS) entry which is preliminary data.</text>
</comment>
<dbReference type="PRINTS" id="PR00176">
    <property type="entry name" value="NANEUSMPORT"/>
</dbReference>
<dbReference type="PANTHER" id="PTHR42948">
    <property type="entry name" value="TRANSPORTER"/>
    <property type="match status" value="1"/>
</dbReference>
<keyword evidence="4 6" id="KW-1133">Transmembrane helix</keyword>
<dbReference type="PROSITE" id="PS50267">
    <property type="entry name" value="NA_NEUROTRAN_SYMP_3"/>
    <property type="match status" value="1"/>
</dbReference>
<feature type="transmembrane region" description="Helical" evidence="6">
    <location>
        <begin position="390"/>
        <end position="407"/>
    </location>
</feature>
<feature type="transmembrane region" description="Helical" evidence="6">
    <location>
        <begin position="153"/>
        <end position="169"/>
    </location>
</feature>
<feature type="transmembrane region" description="Helical" evidence="6">
    <location>
        <begin position="311"/>
        <end position="333"/>
    </location>
</feature>
<feature type="transmembrane region" description="Helical" evidence="6">
    <location>
        <begin position="95"/>
        <end position="123"/>
    </location>
</feature>
<dbReference type="CDD" id="cd10336">
    <property type="entry name" value="SLC6sbd_Tyt1-Like"/>
    <property type="match status" value="1"/>
</dbReference>
<evidence type="ECO:0000313" key="8">
    <source>
        <dbReference type="Proteomes" id="UP000251800"/>
    </source>
</evidence>
<dbReference type="EMBL" id="QEQK01000015">
    <property type="protein sequence ID" value="PWN54994.1"/>
    <property type="molecule type" value="Genomic_DNA"/>
</dbReference>
<keyword evidence="2" id="KW-0813">Transport</keyword>
<dbReference type="Proteomes" id="UP000251800">
    <property type="component" value="Unassembled WGS sequence"/>
</dbReference>
<gene>
    <name evidence="7" type="ORF">DEH80_14760</name>
</gene>
<feature type="transmembrane region" description="Helical" evidence="6">
    <location>
        <begin position="223"/>
        <end position="247"/>
    </location>
</feature>